<reference evidence="3 4" key="1">
    <citation type="submission" date="2017-12" db="EMBL/GenBank/DDBJ databases">
        <authorList>
            <person name="Levesque S."/>
        </authorList>
    </citation>
    <scope>NUCLEOTIDE SEQUENCE [LARGE SCALE GENOMIC DNA]</scope>
    <source>
        <strain evidence="3 4">SMQ-1417</strain>
    </source>
</reference>
<protein>
    <recommendedName>
        <fullName evidence="5">DUF4190 domain-containing protein</fullName>
    </recommendedName>
</protein>
<evidence type="ECO:0008006" key="5">
    <source>
        <dbReference type="Google" id="ProtNLM"/>
    </source>
</evidence>
<sequence>MANPHDDTPSFWNSETSIPKPRNLPVQAPDNETKFNAEPGPGLSIGAIILGLLSLPSSLLLPPFAALLAIAGTVLSGIQIKRSSRRPKLAIGAVSFCIASLVLAIGMTFYAYMAGPTESA</sequence>
<evidence type="ECO:0000313" key="3">
    <source>
        <dbReference type="EMBL" id="AZT94759.1"/>
    </source>
</evidence>
<dbReference type="EMBL" id="CP025330">
    <property type="protein sequence ID" value="AZT94759.1"/>
    <property type="molecule type" value="Genomic_DNA"/>
</dbReference>
<keyword evidence="2" id="KW-0812">Transmembrane</keyword>
<evidence type="ECO:0000256" key="1">
    <source>
        <dbReference type="SAM" id="MobiDB-lite"/>
    </source>
</evidence>
<organism evidence="3 4">
    <name type="scientific">Brevibacterium aurantiacum</name>
    <dbReference type="NCBI Taxonomy" id="273384"/>
    <lineage>
        <taxon>Bacteria</taxon>
        <taxon>Bacillati</taxon>
        <taxon>Actinomycetota</taxon>
        <taxon>Actinomycetes</taxon>
        <taxon>Micrococcales</taxon>
        <taxon>Brevibacteriaceae</taxon>
        <taxon>Brevibacterium</taxon>
    </lineage>
</organism>
<feature type="transmembrane region" description="Helical" evidence="2">
    <location>
        <begin position="60"/>
        <end position="78"/>
    </location>
</feature>
<reference evidence="3 4" key="2">
    <citation type="submission" date="2019-01" db="EMBL/GenBank/DDBJ databases">
        <title>Comparative genomic analysis of Brevibacterium aurantiacum sheds light on its evolution and its adaptation to smear-ripened cheeses.</title>
        <authorList>
            <person name="Moineau S."/>
        </authorList>
    </citation>
    <scope>NUCLEOTIDE SEQUENCE [LARGE SCALE GENOMIC DNA]</scope>
    <source>
        <strain evidence="3 4">SMQ-1417</strain>
    </source>
</reference>
<evidence type="ECO:0000256" key="2">
    <source>
        <dbReference type="SAM" id="Phobius"/>
    </source>
</evidence>
<accession>A0A3Q9NTL3</accession>
<evidence type="ECO:0000313" key="4">
    <source>
        <dbReference type="Proteomes" id="UP000283000"/>
    </source>
</evidence>
<gene>
    <name evidence="3" type="ORF">CXR23_17775</name>
</gene>
<dbReference type="RefSeq" id="WP_127363283.1">
    <property type="nucleotide sequence ID" value="NZ_CP025330.1"/>
</dbReference>
<feature type="transmembrane region" description="Helical" evidence="2">
    <location>
        <begin position="90"/>
        <end position="113"/>
    </location>
</feature>
<feature type="region of interest" description="Disordered" evidence="1">
    <location>
        <begin position="1"/>
        <end position="35"/>
    </location>
</feature>
<name>A0A3Q9NTL3_BREAU</name>
<keyword evidence="2" id="KW-1133">Transmembrane helix</keyword>
<dbReference type="Proteomes" id="UP000283000">
    <property type="component" value="Chromosome"/>
</dbReference>
<keyword evidence="2" id="KW-0472">Membrane</keyword>
<proteinExistence type="predicted"/>
<dbReference type="AlphaFoldDB" id="A0A3Q9NTL3"/>